<dbReference type="InterPro" id="IPR000923">
    <property type="entry name" value="BlueCu_1"/>
</dbReference>
<evidence type="ECO:0000256" key="5">
    <source>
        <dbReference type="RuleBase" id="RU363017"/>
    </source>
</evidence>
<dbReference type="SUPFAM" id="SSF49503">
    <property type="entry name" value="Cupredoxins"/>
    <property type="match status" value="1"/>
</dbReference>
<dbReference type="InterPro" id="IPR014068">
    <property type="entry name" value="Azurin"/>
</dbReference>
<feature type="signal peptide" evidence="5">
    <location>
        <begin position="1"/>
        <end position="20"/>
    </location>
</feature>
<dbReference type="Proteomes" id="UP000262073">
    <property type="component" value="Chromosome"/>
</dbReference>
<dbReference type="Gene3D" id="2.60.40.420">
    <property type="entry name" value="Cupredoxins - blue copper proteins"/>
    <property type="match status" value="1"/>
</dbReference>
<dbReference type="OrthoDB" id="9814063at2"/>
<comment type="function">
    <text evidence="5">Transfers electrons from cytochrome c551 to cytochrome oxidase.</text>
</comment>
<reference evidence="7 8" key="1">
    <citation type="submission" date="2018-08" db="EMBL/GenBank/DDBJ databases">
        <title>Salinimonas sediminis sp. nov., a piezophilic bacterium isolated from a deep-sea sediment sample from the New Britain Trench.</title>
        <authorList>
            <person name="Cao J."/>
        </authorList>
    </citation>
    <scope>NUCLEOTIDE SEQUENCE [LARGE SCALE GENOMIC DNA]</scope>
    <source>
        <strain evidence="7 8">N102</strain>
    </source>
</reference>
<keyword evidence="2 5" id="KW-0479">Metal-binding</keyword>
<evidence type="ECO:0000256" key="4">
    <source>
        <dbReference type="ARBA" id="ARBA00023008"/>
    </source>
</evidence>
<accession>A0A346NRT3</accession>
<dbReference type="PANTHER" id="PTHR38439:SF2">
    <property type="entry name" value="OUTER MEMBRANE PROTEIN H.8"/>
    <property type="match status" value="1"/>
</dbReference>
<protein>
    <recommendedName>
        <fullName evidence="5">Azurin</fullName>
    </recommendedName>
</protein>
<gene>
    <name evidence="7" type="primary">azu</name>
    <name evidence="7" type="ORF">D0Y50_18890</name>
</gene>
<keyword evidence="1 5" id="KW-0813">Transport</keyword>
<dbReference type="NCBIfam" id="TIGR02695">
    <property type="entry name" value="azurin"/>
    <property type="match status" value="1"/>
</dbReference>
<evidence type="ECO:0000256" key="1">
    <source>
        <dbReference type="ARBA" id="ARBA00022448"/>
    </source>
</evidence>
<dbReference type="CDD" id="cd13922">
    <property type="entry name" value="Azurin"/>
    <property type="match status" value="1"/>
</dbReference>
<comment type="subcellular location">
    <subcellularLocation>
        <location evidence="5">Periplasm</location>
    </subcellularLocation>
</comment>
<sequence length="148" mass="15971">MYKQLISTLFLLSGINPVLANECESTIDSTDRMLFDKSAMSIPSSCKTFTVTLTHSGKMGKDIMGHNWVLSEKNQAQAVATDGMTAGIDNDYLKPDDSRILAATKLIGGGMKTSVTVEVAKLSSDKEYTFFCSFPGHISMMKGTLSVG</sequence>
<dbReference type="GO" id="GO:0005507">
    <property type="term" value="F:copper ion binding"/>
    <property type="evidence" value="ECO:0007669"/>
    <property type="project" value="UniProtKB-UniRule"/>
</dbReference>
<feature type="chain" id="PRO_5016487722" description="Azurin" evidence="5">
    <location>
        <begin position="21"/>
        <end position="148"/>
    </location>
</feature>
<evidence type="ECO:0000313" key="8">
    <source>
        <dbReference type="Proteomes" id="UP000262073"/>
    </source>
</evidence>
<dbReference type="InterPro" id="IPR050845">
    <property type="entry name" value="Cu-binding_ET"/>
</dbReference>
<feature type="domain" description="Blue (type 1) copper" evidence="6">
    <location>
        <begin position="22"/>
        <end position="147"/>
    </location>
</feature>
<keyword evidence="3 5" id="KW-0249">Electron transport</keyword>
<dbReference type="KEGG" id="salm:D0Y50_18890"/>
<evidence type="ECO:0000259" key="6">
    <source>
        <dbReference type="Pfam" id="PF00127"/>
    </source>
</evidence>
<evidence type="ECO:0000256" key="2">
    <source>
        <dbReference type="ARBA" id="ARBA00022723"/>
    </source>
</evidence>
<dbReference type="AlphaFoldDB" id="A0A346NRT3"/>
<evidence type="ECO:0000313" key="7">
    <source>
        <dbReference type="EMBL" id="AXR08240.1"/>
    </source>
</evidence>
<dbReference type="Pfam" id="PF00127">
    <property type="entry name" value="Copper-bind"/>
    <property type="match status" value="1"/>
</dbReference>
<organism evidence="7 8">
    <name type="scientific">Salinimonas sediminis</name>
    <dbReference type="NCBI Taxonomy" id="2303538"/>
    <lineage>
        <taxon>Bacteria</taxon>
        <taxon>Pseudomonadati</taxon>
        <taxon>Pseudomonadota</taxon>
        <taxon>Gammaproteobacteria</taxon>
        <taxon>Alteromonadales</taxon>
        <taxon>Alteromonadaceae</taxon>
        <taxon>Alteromonas/Salinimonas group</taxon>
        <taxon>Salinimonas</taxon>
    </lineage>
</organism>
<dbReference type="GO" id="GO:0042597">
    <property type="term" value="C:periplasmic space"/>
    <property type="evidence" value="ECO:0007669"/>
    <property type="project" value="UniProtKB-SubCell"/>
</dbReference>
<keyword evidence="5" id="KW-0732">Signal</keyword>
<name>A0A346NRT3_9ALTE</name>
<keyword evidence="4 5" id="KW-0186">Copper</keyword>
<keyword evidence="8" id="KW-1185">Reference proteome</keyword>
<keyword evidence="5" id="KW-0574">Periplasm</keyword>
<proteinExistence type="predicted"/>
<evidence type="ECO:0000256" key="3">
    <source>
        <dbReference type="ARBA" id="ARBA00022982"/>
    </source>
</evidence>
<dbReference type="GO" id="GO:0009055">
    <property type="term" value="F:electron transfer activity"/>
    <property type="evidence" value="ECO:0007669"/>
    <property type="project" value="InterPro"/>
</dbReference>
<dbReference type="InterPro" id="IPR008972">
    <property type="entry name" value="Cupredoxin"/>
</dbReference>
<dbReference type="PANTHER" id="PTHR38439">
    <property type="entry name" value="AURACYANIN-B"/>
    <property type="match status" value="1"/>
</dbReference>
<dbReference type="RefSeq" id="WP_108568659.1">
    <property type="nucleotide sequence ID" value="NZ_CP031769.1"/>
</dbReference>
<dbReference type="EMBL" id="CP031769">
    <property type="protein sequence ID" value="AXR08240.1"/>
    <property type="molecule type" value="Genomic_DNA"/>
</dbReference>